<gene>
    <name evidence="1" type="ORF">SAMN05421753_12365</name>
</gene>
<evidence type="ECO:0000313" key="1">
    <source>
        <dbReference type="EMBL" id="SFJ55271.1"/>
    </source>
</evidence>
<organism evidence="1 2">
    <name type="scientific">Planctomicrobium piriforme</name>
    <dbReference type="NCBI Taxonomy" id="1576369"/>
    <lineage>
        <taxon>Bacteria</taxon>
        <taxon>Pseudomonadati</taxon>
        <taxon>Planctomycetota</taxon>
        <taxon>Planctomycetia</taxon>
        <taxon>Planctomycetales</taxon>
        <taxon>Planctomycetaceae</taxon>
        <taxon>Planctomicrobium</taxon>
    </lineage>
</organism>
<dbReference type="RefSeq" id="WP_092056544.1">
    <property type="nucleotide sequence ID" value="NZ_FOQD01000023.1"/>
</dbReference>
<evidence type="ECO:0000313" key="2">
    <source>
        <dbReference type="Proteomes" id="UP000199518"/>
    </source>
</evidence>
<dbReference type="Proteomes" id="UP000199518">
    <property type="component" value="Unassembled WGS sequence"/>
</dbReference>
<dbReference type="OrthoDB" id="270827at2"/>
<dbReference type="AlphaFoldDB" id="A0A1I3SCJ5"/>
<accession>A0A1I3SCJ5</accession>
<reference evidence="2" key="1">
    <citation type="submission" date="2016-10" db="EMBL/GenBank/DDBJ databases">
        <authorList>
            <person name="Varghese N."/>
            <person name="Submissions S."/>
        </authorList>
    </citation>
    <scope>NUCLEOTIDE SEQUENCE [LARGE SCALE GENOMIC DNA]</scope>
    <source>
        <strain evidence="2">DSM 26348</strain>
    </source>
</reference>
<dbReference type="Gene3D" id="3.40.50.1820">
    <property type="entry name" value="alpha/beta hydrolase"/>
    <property type="match status" value="1"/>
</dbReference>
<keyword evidence="2" id="KW-1185">Reference proteome</keyword>
<dbReference type="EMBL" id="FOQD01000023">
    <property type="protein sequence ID" value="SFJ55271.1"/>
    <property type="molecule type" value="Genomic_DNA"/>
</dbReference>
<protein>
    <submittedName>
        <fullName evidence="1">Predicted esterase</fullName>
    </submittedName>
</protein>
<name>A0A1I3SCJ5_9PLAN</name>
<dbReference type="SUPFAM" id="SSF53474">
    <property type="entry name" value="alpha/beta-Hydrolases"/>
    <property type="match status" value="1"/>
</dbReference>
<dbReference type="STRING" id="1576369.SAMN05421753_12365"/>
<proteinExistence type="predicted"/>
<sequence>MLQRYYDLNAPLGEALPSGDGCETRGPGDGLKLDHPWLTGLPVFVPETYSPTYQYPLVCVLHDHDRSERDLWRWFPAISDQNYLGLGIRGPFPARSGLPGQYRWRGQRPDASWGAISAAITDLTREYSVHPDRILLLGSGNGGVIALQQYLLSQLGQVDADYQFAGVICDQLPAWWPRLLPPVPNEIEGRVLLLDGYGEGESFAAIDALREAGCNLTLREKSDTAPEKLVNRWIMSAISTAIF</sequence>
<dbReference type="InterPro" id="IPR029058">
    <property type="entry name" value="AB_hydrolase_fold"/>
</dbReference>